<keyword evidence="7" id="KW-1185">Reference proteome</keyword>
<name>A0A432LIF5_9BACT</name>
<dbReference type="InterPro" id="IPR029028">
    <property type="entry name" value="Alpha/beta_knot_MTases"/>
</dbReference>
<keyword evidence="3 5" id="KW-0949">S-adenosyl-L-methionine</keyword>
<evidence type="ECO:0000256" key="1">
    <source>
        <dbReference type="ARBA" id="ARBA00022603"/>
    </source>
</evidence>
<dbReference type="Pfam" id="PF02590">
    <property type="entry name" value="SPOUT_MTase"/>
    <property type="match status" value="1"/>
</dbReference>
<reference evidence="6 7" key="1">
    <citation type="submission" date="2018-12" db="EMBL/GenBank/DDBJ databases">
        <title>Genome sequencing of Prevotella sp. KCOM 3155 (= JS262).</title>
        <authorList>
            <person name="Kook J.-K."/>
            <person name="Park S.-N."/>
            <person name="Lim Y.K."/>
        </authorList>
    </citation>
    <scope>NUCLEOTIDE SEQUENCE [LARGE SCALE GENOMIC DNA]</scope>
    <source>
        <strain evidence="6 7">KCOM 3155</strain>
    </source>
</reference>
<dbReference type="OrthoDB" id="9806643at2"/>
<dbReference type="EMBL" id="RYYU01000001">
    <property type="protein sequence ID" value="RUL58945.1"/>
    <property type="molecule type" value="Genomic_DNA"/>
</dbReference>
<feature type="binding site" evidence="5">
    <location>
        <position position="73"/>
    </location>
    <ligand>
        <name>S-adenosyl-L-methionine</name>
        <dbReference type="ChEBI" id="CHEBI:59789"/>
    </ligand>
</feature>
<keyword evidence="5" id="KW-0698">rRNA processing</keyword>
<dbReference type="PANTHER" id="PTHR33603">
    <property type="entry name" value="METHYLTRANSFERASE"/>
    <property type="match status" value="1"/>
</dbReference>
<evidence type="ECO:0000256" key="2">
    <source>
        <dbReference type="ARBA" id="ARBA00022679"/>
    </source>
</evidence>
<dbReference type="RefSeq" id="WP_126678060.1">
    <property type="nucleotide sequence ID" value="NZ_JBQNBJ010000004.1"/>
</dbReference>
<evidence type="ECO:0000313" key="6">
    <source>
        <dbReference type="EMBL" id="RUL58945.1"/>
    </source>
</evidence>
<dbReference type="NCBIfam" id="NF000990">
    <property type="entry name" value="PRK00103.2-4"/>
    <property type="match status" value="1"/>
</dbReference>
<comment type="subunit">
    <text evidence="5">Homodimer.</text>
</comment>
<proteinExistence type="inferred from homology"/>
<dbReference type="InterPro" id="IPR003742">
    <property type="entry name" value="RlmH-like"/>
</dbReference>
<keyword evidence="5" id="KW-0963">Cytoplasm</keyword>
<dbReference type="CDD" id="cd18081">
    <property type="entry name" value="RlmH-like"/>
    <property type="match status" value="1"/>
</dbReference>
<evidence type="ECO:0000256" key="3">
    <source>
        <dbReference type="ARBA" id="ARBA00022691"/>
    </source>
</evidence>
<dbReference type="GO" id="GO:0005737">
    <property type="term" value="C:cytoplasm"/>
    <property type="evidence" value="ECO:0007669"/>
    <property type="project" value="UniProtKB-SubCell"/>
</dbReference>
<dbReference type="HAMAP" id="MF_00658">
    <property type="entry name" value="23SrRNA_methyltr_H"/>
    <property type="match status" value="1"/>
</dbReference>
<comment type="subcellular location">
    <subcellularLocation>
        <location evidence="5">Cytoplasm</location>
    </subcellularLocation>
</comment>
<comment type="function">
    <text evidence="5">Specifically methylates the pseudouridine at position 1915 (m3Psi1915) in 23S rRNA.</text>
</comment>
<dbReference type="Gene3D" id="3.40.1280.10">
    <property type="match status" value="1"/>
</dbReference>
<sequence length="156" mass="18349">MKTLLVLIGKTDNKHISACINDYLNRICHYMSFEIVTIPDIKNTKNLTEEQQKEMEGKSIMQLIKPSDYVVLLDERGSEFRSIEFAKWLQKKQMATKRLLFIVGGAYGFSNNIYERANEKISLSRMTFSHQMIRLFFTEQIYRSCTIIKGEPYHHE</sequence>
<comment type="similarity">
    <text evidence="4 5">Belongs to the RNA methyltransferase RlmH family.</text>
</comment>
<evidence type="ECO:0000256" key="4">
    <source>
        <dbReference type="ARBA" id="ARBA00038303"/>
    </source>
</evidence>
<dbReference type="AlphaFoldDB" id="A0A432LIF5"/>
<evidence type="ECO:0000256" key="5">
    <source>
        <dbReference type="HAMAP-Rule" id="MF_00658"/>
    </source>
</evidence>
<organism evidence="6 7">
    <name type="scientific">Prevotella koreensis</name>
    <dbReference type="NCBI Taxonomy" id="2490854"/>
    <lineage>
        <taxon>Bacteria</taxon>
        <taxon>Pseudomonadati</taxon>
        <taxon>Bacteroidota</taxon>
        <taxon>Bacteroidia</taxon>
        <taxon>Bacteroidales</taxon>
        <taxon>Prevotellaceae</taxon>
        <taxon>Prevotella</taxon>
    </lineage>
</organism>
<evidence type="ECO:0000313" key="7">
    <source>
        <dbReference type="Proteomes" id="UP000278983"/>
    </source>
</evidence>
<feature type="binding site" evidence="5">
    <location>
        <begin position="123"/>
        <end position="128"/>
    </location>
    <ligand>
        <name>S-adenosyl-L-methionine</name>
        <dbReference type="ChEBI" id="CHEBI:59789"/>
    </ligand>
</feature>
<dbReference type="Proteomes" id="UP000278983">
    <property type="component" value="Unassembled WGS sequence"/>
</dbReference>
<keyword evidence="2 5" id="KW-0808">Transferase</keyword>
<dbReference type="PIRSF" id="PIRSF004505">
    <property type="entry name" value="MT_bac"/>
    <property type="match status" value="1"/>
</dbReference>
<gene>
    <name evidence="5 6" type="primary">rlmH</name>
    <name evidence="6" type="ORF">EHV08_03620</name>
</gene>
<keyword evidence="1 5" id="KW-0489">Methyltransferase</keyword>
<dbReference type="InterPro" id="IPR029026">
    <property type="entry name" value="tRNA_m1G_MTases_N"/>
</dbReference>
<protein>
    <recommendedName>
        <fullName evidence="5">Ribosomal RNA large subunit methyltransferase H</fullName>
        <ecNumber evidence="5">2.1.1.177</ecNumber>
    </recommendedName>
    <alternativeName>
        <fullName evidence="5">23S rRNA (pseudouridine1915-N3)-methyltransferase</fullName>
    </alternativeName>
    <alternativeName>
        <fullName evidence="5">23S rRNA m3Psi1915 methyltransferase</fullName>
    </alternativeName>
    <alternativeName>
        <fullName evidence="5">rRNA (pseudouridine-N3-)-methyltransferase RlmH</fullName>
    </alternativeName>
</protein>
<comment type="catalytic activity">
    <reaction evidence="5">
        <text>pseudouridine(1915) in 23S rRNA + S-adenosyl-L-methionine = N(3)-methylpseudouridine(1915) in 23S rRNA + S-adenosyl-L-homocysteine + H(+)</text>
        <dbReference type="Rhea" id="RHEA:42752"/>
        <dbReference type="Rhea" id="RHEA-COMP:10221"/>
        <dbReference type="Rhea" id="RHEA-COMP:10222"/>
        <dbReference type="ChEBI" id="CHEBI:15378"/>
        <dbReference type="ChEBI" id="CHEBI:57856"/>
        <dbReference type="ChEBI" id="CHEBI:59789"/>
        <dbReference type="ChEBI" id="CHEBI:65314"/>
        <dbReference type="ChEBI" id="CHEBI:74486"/>
        <dbReference type="EC" id="2.1.1.177"/>
    </reaction>
</comment>
<accession>A0A432LIF5</accession>
<comment type="caution">
    <text evidence="6">The sequence shown here is derived from an EMBL/GenBank/DDBJ whole genome shotgun (WGS) entry which is preliminary data.</text>
</comment>
<dbReference type="EC" id="2.1.1.177" evidence="5"/>
<dbReference type="SUPFAM" id="SSF75217">
    <property type="entry name" value="alpha/beta knot"/>
    <property type="match status" value="1"/>
</dbReference>
<feature type="binding site" evidence="5">
    <location>
        <position position="104"/>
    </location>
    <ligand>
        <name>S-adenosyl-L-methionine</name>
        <dbReference type="ChEBI" id="CHEBI:59789"/>
    </ligand>
</feature>
<dbReference type="PANTHER" id="PTHR33603:SF1">
    <property type="entry name" value="RIBOSOMAL RNA LARGE SUBUNIT METHYLTRANSFERASE H"/>
    <property type="match status" value="1"/>
</dbReference>
<dbReference type="GO" id="GO:0070038">
    <property type="term" value="F:rRNA (pseudouridine-N3-)-methyltransferase activity"/>
    <property type="evidence" value="ECO:0007669"/>
    <property type="project" value="UniProtKB-UniRule"/>
</dbReference>